<feature type="transmembrane region" description="Helical" evidence="7">
    <location>
        <begin position="225"/>
        <end position="246"/>
    </location>
</feature>
<evidence type="ECO:0000256" key="5">
    <source>
        <dbReference type="ARBA" id="ARBA00022989"/>
    </source>
</evidence>
<dbReference type="AlphaFoldDB" id="A0A4Y8M0J7"/>
<evidence type="ECO:0000256" key="2">
    <source>
        <dbReference type="ARBA" id="ARBA00022448"/>
    </source>
</evidence>
<feature type="transmembrane region" description="Helical" evidence="7">
    <location>
        <begin position="277"/>
        <end position="300"/>
    </location>
</feature>
<dbReference type="OrthoDB" id="2676907at2"/>
<dbReference type="GO" id="GO:0005886">
    <property type="term" value="C:plasma membrane"/>
    <property type="evidence" value="ECO:0007669"/>
    <property type="project" value="UniProtKB-SubCell"/>
</dbReference>
<keyword evidence="6 7" id="KW-0472">Membrane</keyword>
<dbReference type="PANTHER" id="PTHR30193:SF37">
    <property type="entry name" value="INNER MEMBRANE ABC TRANSPORTER PERMEASE PROTEIN YCJO"/>
    <property type="match status" value="1"/>
</dbReference>
<gene>
    <name evidence="9" type="ORF">E2980_10755</name>
</gene>
<protein>
    <submittedName>
        <fullName evidence="9">Sugar ABC transporter permease</fullName>
    </submittedName>
</protein>
<evidence type="ECO:0000256" key="1">
    <source>
        <dbReference type="ARBA" id="ARBA00004651"/>
    </source>
</evidence>
<reference evidence="9 10" key="1">
    <citation type="submission" date="2019-03" db="EMBL/GenBank/DDBJ databases">
        <title>Cohnella endophytica sp. nov., a novel endophytic bacterium isolated from bark of Sonneratia apetala.</title>
        <authorList>
            <person name="Tuo L."/>
        </authorList>
    </citation>
    <scope>NUCLEOTIDE SEQUENCE [LARGE SCALE GENOMIC DNA]</scope>
    <source>
        <strain evidence="9 10">CCTCC AB 208254</strain>
    </source>
</reference>
<keyword evidence="2 7" id="KW-0813">Transport</keyword>
<dbReference type="Pfam" id="PF00528">
    <property type="entry name" value="BPD_transp_1"/>
    <property type="match status" value="1"/>
</dbReference>
<dbReference type="Gene3D" id="1.10.3720.10">
    <property type="entry name" value="MetI-like"/>
    <property type="match status" value="1"/>
</dbReference>
<feature type="domain" description="ABC transmembrane type-1" evidence="8">
    <location>
        <begin position="85"/>
        <end position="298"/>
    </location>
</feature>
<organism evidence="9 10">
    <name type="scientific">Cohnella luojiensis</name>
    <dbReference type="NCBI Taxonomy" id="652876"/>
    <lineage>
        <taxon>Bacteria</taxon>
        <taxon>Bacillati</taxon>
        <taxon>Bacillota</taxon>
        <taxon>Bacilli</taxon>
        <taxon>Bacillales</taxon>
        <taxon>Paenibacillaceae</taxon>
        <taxon>Cohnella</taxon>
    </lineage>
</organism>
<comment type="similarity">
    <text evidence="7">Belongs to the binding-protein-dependent transport system permease family.</text>
</comment>
<evidence type="ECO:0000313" key="9">
    <source>
        <dbReference type="EMBL" id="TFE26967.1"/>
    </source>
</evidence>
<dbReference type="RefSeq" id="WP_135152194.1">
    <property type="nucleotide sequence ID" value="NZ_SOMN01000011.1"/>
</dbReference>
<comment type="caution">
    <text evidence="9">The sequence shown here is derived from an EMBL/GenBank/DDBJ whole genome shotgun (WGS) entry which is preliminary data.</text>
</comment>
<dbReference type="Proteomes" id="UP000297900">
    <property type="component" value="Unassembled WGS sequence"/>
</dbReference>
<evidence type="ECO:0000256" key="7">
    <source>
        <dbReference type="RuleBase" id="RU363032"/>
    </source>
</evidence>
<dbReference type="PANTHER" id="PTHR30193">
    <property type="entry name" value="ABC TRANSPORTER PERMEASE PROTEIN"/>
    <property type="match status" value="1"/>
</dbReference>
<keyword evidence="4 7" id="KW-0812">Transmembrane</keyword>
<name>A0A4Y8M0J7_9BACL</name>
<comment type="subcellular location">
    <subcellularLocation>
        <location evidence="1 7">Cell membrane</location>
        <topology evidence="1 7">Multi-pass membrane protein</topology>
    </subcellularLocation>
</comment>
<evidence type="ECO:0000259" key="8">
    <source>
        <dbReference type="PROSITE" id="PS50928"/>
    </source>
</evidence>
<evidence type="ECO:0000256" key="3">
    <source>
        <dbReference type="ARBA" id="ARBA00022475"/>
    </source>
</evidence>
<keyword evidence="5 7" id="KW-1133">Transmembrane helix</keyword>
<dbReference type="CDD" id="cd06261">
    <property type="entry name" value="TM_PBP2"/>
    <property type="match status" value="1"/>
</dbReference>
<dbReference type="SUPFAM" id="SSF161098">
    <property type="entry name" value="MetI-like"/>
    <property type="match status" value="1"/>
</dbReference>
<dbReference type="PROSITE" id="PS50928">
    <property type="entry name" value="ABC_TM1"/>
    <property type="match status" value="1"/>
</dbReference>
<keyword evidence="3" id="KW-1003">Cell membrane</keyword>
<sequence length="309" mass="35483">MATILKNMPERKLSRAYSLERLERRAGLMFALPVIVGFLLFVLIPMICVFLLSLYKVDLMSNTFEFKRFEYYDKMLHDPDFWKSVRNTLYYMVIYVPLTLALGLGMALILNTKMRARGLVRTFFIIPYITTYVATLVVWNVFLHPTEGPVNSLLVSLGIANPPQYMVDTDWALPMLALIGAWKDVGYHCILFLAALQGVSKDYYEASSIDGAGRFQRFKHITFPLISPTSFFLLLITIIGGLQAFYQMALLTKGGPAFSTTTMTYHIYRSAFEYYNFSYASAVGMFLFLLTLVLIAINWFGQKKWVFYQ</sequence>
<dbReference type="InterPro" id="IPR051393">
    <property type="entry name" value="ABC_transporter_permease"/>
</dbReference>
<feature type="transmembrane region" description="Helical" evidence="7">
    <location>
        <begin position="122"/>
        <end position="142"/>
    </location>
</feature>
<feature type="transmembrane region" description="Helical" evidence="7">
    <location>
        <begin position="89"/>
        <end position="110"/>
    </location>
</feature>
<evidence type="ECO:0000313" key="10">
    <source>
        <dbReference type="Proteomes" id="UP000297900"/>
    </source>
</evidence>
<dbReference type="InterPro" id="IPR000515">
    <property type="entry name" value="MetI-like"/>
</dbReference>
<feature type="transmembrane region" description="Helical" evidence="7">
    <location>
        <begin position="28"/>
        <end position="55"/>
    </location>
</feature>
<dbReference type="EMBL" id="SOMN01000011">
    <property type="protein sequence ID" value="TFE26967.1"/>
    <property type="molecule type" value="Genomic_DNA"/>
</dbReference>
<dbReference type="GO" id="GO:0055085">
    <property type="term" value="P:transmembrane transport"/>
    <property type="evidence" value="ECO:0007669"/>
    <property type="project" value="InterPro"/>
</dbReference>
<accession>A0A4Y8M0J7</accession>
<keyword evidence="10" id="KW-1185">Reference proteome</keyword>
<evidence type="ECO:0000256" key="6">
    <source>
        <dbReference type="ARBA" id="ARBA00023136"/>
    </source>
</evidence>
<dbReference type="InterPro" id="IPR035906">
    <property type="entry name" value="MetI-like_sf"/>
</dbReference>
<proteinExistence type="inferred from homology"/>
<evidence type="ECO:0000256" key="4">
    <source>
        <dbReference type="ARBA" id="ARBA00022692"/>
    </source>
</evidence>